<feature type="compositionally biased region" description="Acidic residues" evidence="9">
    <location>
        <begin position="249"/>
        <end position="262"/>
    </location>
</feature>
<sequence>MNERTSERRNERTNEGRRAGGAGQVPRWARRSMGRAWRAPGARPSPAPDRSSRRPRRGGARAGGRRGERRAAPAFDWSRLRAGPAPGPGRARPEQPMRRAGAAGNNERGGEGEGEGEGRRPAMYAFVRFLDDNVCYALPVSCVPGFRPRSRLDFDNQKVYAVYRLPDGPRPGRRQDSHPRPEQQQQQQQEEQEQEEEEEEWGAGAPPGWGALLLRKAQILALAEDKTDLENSVMQKKIKIPKLAFDHTDDEGEAKDYGEDDTELRHGKRRDGRKQGDGPQKSIEAVVARLEKQNGLSLGGSGPEDASMEAAGGDPAGPEEGGAGGPAVPRGLYEELVRSYQQQQEEMRHIQQELERTRRQLVQQAKKLKEYGALVAEMKELRDLNRRLQDVLLLRLGSGPALELEKVKSESLEPDLRKTFGDEANTSSYYPAPVPVMDKYILENGKVHLGSGIWVDEEKWHQLQVTQGDSKYTKNLAVMIWGTDVLKNRSVTGVATKKKKDAVPKPPLSPHKLSIVRECLYDRIAQETVDETEIAQRLSKVNKYICEKIMDINKSCKNEERREAKYNLQ</sequence>
<evidence type="ECO:0000256" key="8">
    <source>
        <dbReference type="SAM" id="Coils"/>
    </source>
</evidence>
<feature type="region of interest" description="Disordered" evidence="9">
    <location>
        <begin position="249"/>
        <end position="329"/>
    </location>
</feature>
<feature type="compositionally biased region" description="Low complexity" evidence="9">
    <location>
        <begin position="81"/>
        <end position="90"/>
    </location>
</feature>
<dbReference type="PANTHER" id="PTHR14628">
    <property type="entry name" value="BEN DOMAIN-CONTAINING PROTEIN 5"/>
    <property type="match status" value="1"/>
</dbReference>
<gene>
    <name evidence="11" type="primary">BEND5</name>
</gene>
<keyword evidence="12" id="KW-1185">Reference proteome</keyword>
<dbReference type="PROSITE" id="PS51457">
    <property type="entry name" value="BEN"/>
    <property type="match status" value="1"/>
</dbReference>
<dbReference type="GO" id="GO:0005794">
    <property type="term" value="C:Golgi apparatus"/>
    <property type="evidence" value="ECO:0007669"/>
    <property type="project" value="Ensembl"/>
</dbReference>
<evidence type="ECO:0000256" key="4">
    <source>
        <dbReference type="ARBA" id="ARBA00023125"/>
    </source>
</evidence>
<comment type="function">
    <text evidence="6">Acts as a transcriptional repressor.</text>
</comment>
<dbReference type="InterPro" id="IPR018379">
    <property type="entry name" value="BEN_domain"/>
</dbReference>
<dbReference type="SMART" id="SM01025">
    <property type="entry name" value="BEN"/>
    <property type="match status" value="1"/>
</dbReference>
<dbReference type="Proteomes" id="UP000002279">
    <property type="component" value="Chromosome 18"/>
</dbReference>
<dbReference type="PANTHER" id="PTHR14628:SF1">
    <property type="entry name" value="BEN DOMAIN-CONTAINING PROTEIN 5"/>
    <property type="match status" value="1"/>
</dbReference>
<dbReference type="STRING" id="9258.ENSOANP00000014535"/>
<reference evidence="11" key="3">
    <citation type="submission" date="2025-09" db="UniProtKB">
        <authorList>
            <consortium name="Ensembl"/>
        </authorList>
    </citation>
    <scope>IDENTIFICATION</scope>
    <source>
        <strain evidence="11">Glennie</strain>
    </source>
</reference>
<accession>F7F0M3</accession>
<dbReference type="InParanoid" id="F7F0M3"/>
<feature type="compositionally biased region" description="Low complexity" evidence="9">
    <location>
        <begin position="34"/>
        <end position="44"/>
    </location>
</feature>
<keyword evidence="1" id="KW-0678">Repressor</keyword>
<evidence type="ECO:0000256" key="1">
    <source>
        <dbReference type="ARBA" id="ARBA00022491"/>
    </source>
</evidence>
<dbReference type="FunCoup" id="F7F0M3">
    <property type="interactions" value="1"/>
</dbReference>
<organism evidence="11 12">
    <name type="scientific">Ornithorhynchus anatinus</name>
    <name type="common">Duckbill platypus</name>
    <dbReference type="NCBI Taxonomy" id="9258"/>
    <lineage>
        <taxon>Eukaryota</taxon>
        <taxon>Metazoa</taxon>
        <taxon>Chordata</taxon>
        <taxon>Craniata</taxon>
        <taxon>Vertebrata</taxon>
        <taxon>Euteleostomi</taxon>
        <taxon>Mammalia</taxon>
        <taxon>Monotremata</taxon>
        <taxon>Ornithorhynchidae</taxon>
        <taxon>Ornithorhynchus</taxon>
    </lineage>
</organism>
<dbReference type="GO" id="GO:0045892">
    <property type="term" value="P:negative regulation of DNA-templated transcription"/>
    <property type="evidence" value="ECO:0000318"/>
    <property type="project" value="GO_Central"/>
</dbReference>
<evidence type="ECO:0000259" key="10">
    <source>
        <dbReference type="PROSITE" id="PS51457"/>
    </source>
</evidence>
<reference evidence="11" key="2">
    <citation type="submission" date="2025-08" db="UniProtKB">
        <authorList>
            <consortium name="Ensembl"/>
        </authorList>
    </citation>
    <scope>IDENTIFICATION</scope>
    <source>
        <strain evidence="11">Glennie</strain>
    </source>
</reference>
<keyword evidence="4" id="KW-0238">DNA-binding</keyword>
<protein>
    <recommendedName>
        <fullName evidence="7">BEN domain-containing protein 5</fullName>
    </recommendedName>
</protein>
<feature type="region of interest" description="Disordered" evidence="9">
    <location>
        <begin position="1"/>
        <end position="118"/>
    </location>
</feature>
<feature type="compositionally biased region" description="Basic and acidic residues" evidence="9">
    <location>
        <begin position="1"/>
        <end position="18"/>
    </location>
</feature>
<proteinExistence type="predicted"/>
<keyword evidence="3 8" id="KW-0175">Coiled coil</keyword>
<evidence type="ECO:0000313" key="11">
    <source>
        <dbReference type="Ensembl" id="ENSOANP00000014535.3"/>
    </source>
</evidence>
<keyword evidence="5" id="KW-0804">Transcription</keyword>
<evidence type="ECO:0000256" key="2">
    <source>
        <dbReference type="ARBA" id="ARBA00023015"/>
    </source>
</evidence>
<evidence type="ECO:0000256" key="6">
    <source>
        <dbReference type="ARBA" id="ARBA00059947"/>
    </source>
</evidence>
<feature type="coiled-coil region" evidence="8">
    <location>
        <begin position="333"/>
        <end position="371"/>
    </location>
</feature>
<dbReference type="FunFam" id="1.10.10.2590:FF:000003">
    <property type="entry name" value="BEN domain-containing protein 5 isoform X1"/>
    <property type="match status" value="1"/>
</dbReference>
<evidence type="ECO:0000256" key="3">
    <source>
        <dbReference type="ARBA" id="ARBA00023054"/>
    </source>
</evidence>
<feature type="compositionally biased region" description="Basic and acidic residues" evidence="9">
    <location>
        <begin position="108"/>
        <end position="118"/>
    </location>
</feature>
<evidence type="ECO:0000256" key="7">
    <source>
        <dbReference type="ARBA" id="ARBA00070191"/>
    </source>
</evidence>
<feature type="domain" description="BEN" evidence="10">
    <location>
        <begin position="450"/>
        <end position="556"/>
    </location>
</feature>
<feature type="compositionally biased region" description="Acidic residues" evidence="9">
    <location>
        <begin position="190"/>
        <end position="201"/>
    </location>
</feature>
<evidence type="ECO:0000313" key="12">
    <source>
        <dbReference type="Proteomes" id="UP000002279"/>
    </source>
</evidence>
<dbReference type="Gene3D" id="1.10.10.2590">
    <property type="entry name" value="BEN domain"/>
    <property type="match status" value="1"/>
</dbReference>
<dbReference type="eggNOG" id="ENOG502QTVS">
    <property type="taxonomic scope" value="Eukaryota"/>
</dbReference>
<evidence type="ECO:0000256" key="5">
    <source>
        <dbReference type="ARBA" id="ARBA00023163"/>
    </source>
</evidence>
<dbReference type="AlphaFoldDB" id="F7F0M3"/>
<feature type="compositionally biased region" description="Low complexity" evidence="9">
    <location>
        <begin position="309"/>
        <end position="318"/>
    </location>
</feature>
<reference evidence="11 12" key="1">
    <citation type="journal article" date="2008" name="Nature">
        <title>Genome analysis of the platypus reveals unique signatures of evolution.</title>
        <authorList>
            <person name="Warren W.C."/>
            <person name="Hillier L.W."/>
            <person name="Marshall Graves J.A."/>
            <person name="Birney E."/>
            <person name="Ponting C.P."/>
            <person name="Grutzner F."/>
            <person name="Belov K."/>
            <person name="Miller W."/>
            <person name="Clarke L."/>
            <person name="Chinwalla A.T."/>
            <person name="Yang S.P."/>
            <person name="Heger A."/>
            <person name="Locke D.P."/>
            <person name="Miethke P."/>
            <person name="Waters P.D."/>
            <person name="Veyrunes F."/>
            <person name="Fulton L."/>
            <person name="Fulton B."/>
            <person name="Graves T."/>
            <person name="Wallis J."/>
            <person name="Puente X.S."/>
            <person name="Lopez-Otin C."/>
            <person name="Ordonez G.R."/>
            <person name="Eichler E.E."/>
            <person name="Chen L."/>
            <person name="Cheng Z."/>
            <person name="Deakin J.E."/>
            <person name="Alsop A."/>
            <person name="Thompson K."/>
            <person name="Kirby P."/>
            <person name="Papenfuss A.T."/>
            <person name="Wakefield M.J."/>
            <person name="Olender T."/>
            <person name="Lancet D."/>
            <person name="Huttley G.A."/>
            <person name="Smit A.F."/>
            <person name="Pask A."/>
            <person name="Temple-Smith P."/>
            <person name="Batzer M.A."/>
            <person name="Walker J.A."/>
            <person name="Konkel M.K."/>
            <person name="Harris R.S."/>
            <person name="Whittington C.M."/>
            <person name="Wong E.S."/>
            <person name="Gemmell N.J."/>
            <person name="Buschiazzo E."/>
            <person name="Vargas Jentzsch I.M."/>
            <person name="Merkel A."/>
            <person name="Schmitz J."/>
            <person name="Zemann A."/>
            <person name="Churakov G."/>
            <person name="Kriegs J.O."/>
            <person name="Brosius J."/>
            <person name="Murchison E.P."/>
            <person name="Sachidanandam R."/>
            <person name="Smith C."/>
            <person name="Hannon G.J."/>
            <person name="Tsend-Ayush E."/>
            <person name="McMillan D."/>
            <person name="Attenborough R."/>
            <person name="Rens W."/>
            <person name="Ferguson-Smith M."/>
            <person name="Lefevre C.M."/>
            <person name="Sharp J.A."/>
            <person name="Nicholas K.R."/>
            <person name="Ray D.A."/>
            <person name="Kube M."/>
            <person name="Reinhardt R."/>
            <person name="Pringle T.H."/>
            <person name="Taylor J."/>
            <person name="Jones R.C."/>
            <person name="Nixon B."/>
            <person name="Dacheux J.L."/>
            <person name="Niwa H."/>
            <person name="Sekita Y."/>
            <person name="Huang X."/>
            <person name="Stark A."/>
            <person name="Kheradpour P."/>
            <person name="Kellis M."/>
            <person name="Flicek P."/>
            <person name="Chen Y."/>
            <person name="Webber C."/>
            <person name="Hardison R."/>
            <person name="Nelson J."/>
            <person name="Hallsworth-Pepin K."/>
            <person name="Delehaunty K."/>
            <person name="Markovic C."/>
            <person name="Minx P."/>
            <person name="Feng Y."/>
            <person name="Kremitzki C."/>
            <person name="Mitreva M."/>
            <person name="Glasscock J."/>
            <person name="Wylie T."/>
            <person name="Wohldmann P."/>
            <person name="Thiru P."/>
            <person name="Nhan M.N."/>
            <person name="Pohl C.S."/>
            <person name="Smith S.M."/>
            <person name="Hou S."/>
            <person name="Nefedov M."/>
            <person name="de Jong P.J."/>
            <person name="Renfree M.B."/>
            <person name="Mardis E.R."/>
            <person name="Wilson R.K."/>
        </authorList>
    </citation>
    <scope>NUCLEOTIDE SEQUENCE [LARGE SCALE GENOMIC DNA]</scope>
    <source>
        <strain evidence="11 12">Glennie</strain>
    </source>
</reference>
<dbReference type="Pfam" id="PF10523">
    <property type="entry name" value="BEN"/>
    <property type="match status" value="1"/>
</dbReference>
<dbReference type="Bgee" id="ENSOANG00000009132">
    <property type="expression patterns" value="Expressed in fibroblast and 8 other cell types or tissues"/>
</dbReference>
<dbReference type="InterPro" id="IPR040391">
    <property type="entry name" value="BEND5"/>
</dbReference>
<dbReference type="Ensembl" id="ENSOANT00000014538.4">
    <property type="protein sequence ID" value="ENSOANP00000014535.3"/>
    <property type="gene ID" value="ENSOANG00000009132.4"/>
</dbReference>
<dbReference type="GO" id="GO:0003677">
    <property type="term" value="F:DNA binding"/>
    <property type="evidence" value="ECO:0007669"/>
    <property type="project" value="UniProtKB-KW"/>
</dbReference>
<feature type="region of interest" description="Disordered" evidence="9">
    <location>
        <begin position="164"/>
        <end position="209"/>
    </location>
</feature>
<name>F7F0M3_ORNAN</name>
<evidence type="ECO:0000256" key="9">
    <source>
        <dbReference type="SAM" id="MobiDB-lite"/>
    </source>
</evidence>
<keyword evidence="2" id="KW-0805">Transcription regulation</keyword>
<dbReference type="GeneTree" id="ENSGT00390000001724"/>
<feature type="compositionally biased region" description="Basic residues" evidence="9">
    <location>
        <begin position="53"/>
        <end position="64"/>
    </location>
</feature>